<protein>
    <submittedName>
        <fullName evidence="2">Phenylacetate--CoA ligase family protein</fullName>
    </submittedName>
</protein>
<dbReference type="AlphaFoldDB" id="A0A0C2DN55"/>
<dbReference type="EMBL" id="JABEVU030000001">
    <property type="protein sequence ID" value="MDB0579464.1"/>
    <property type="molecule type" value="Genomic_DNA"/>
</dbReference>
<gene>
    <name evidence="2" type="ORF">F7P68_0002900</name>
    <name evidence="1" type="ORF">SN16_01595</name>
</gene>
<name>A0A0C2DN55_9STAP</name>
<evidence type="ECO:0000313" key="1">
    <source>
        <dbReference type="EMBL" id="KIH71408.1"/>
    </source>
</evidence>
<dbReference type="STRING" id="45670.SN16_01595"/>
<dbReference type="OrthoDB" id="580775at2"/>
<organism evidence="1 3">
    <name type="scientific">Salinicoccus roseus</name>
    <dbReference type="NCBI Taxonomy" id="45670"/>
    <lineage>
        <taxon>Bacteria</taxon>
        <taxon>Bacillati</taxon>
        <taxon>Bacillota</taxon>
        <taxon>Bacilli</taxon>
        <taxon>Bacillales</taxon>
        <taxon>Staphylococcaceae</taxon>
        <taxon>Salinicoccus</taxon>
    </lineage>
</organism>
<dbReference type="SUPFAM" id="SSF56801">
    <property type="entry name" value="Acetyl-CoA synthetase-like"/>
    <property type="match status" value="1"/>
</dbReference>
<dbReference type="PANTHER" id="PTHR36932:SF1">
    <property type="entry name" value="CAPSULAR POLYSACCHARIDE BIOSYNTHESIS PROTEIN"/>
    <property type="match status" value="1"/>
</dbReference>
<dbReference type="EMBL" id="JXII01000002">
    <property type="protein sequence ID" value="KIH71408.1"/>
    <property type="molecule type" value="Genomic_DNA"/>
</dbReference>
<dbReference type="Proteomes" id="UP000031546">
    <property type="component" value="Unassembled WGS sequence"/>
</dbReference>
<keyword evidence="2" id="KW-0436">Ligase</keyword>
<dbReference type="RefSeq" id="WP_040104872.1">
    <property type="nucleotide sequence ID" value="NZ_JABEVU030000001.1"/>
</dbReference>
<dbReference type="Gene3D" id="3.40.50.12780">
    <property type="entry name" value="N-terminal domain of ligase-like"/>
    <property type="match status" value="1"/>
</dbReference>
<dbReference type="InterPro" id="IPR042099">
    <property type="entry name" value="ANL_N_sf"/>
</dbReference>
<proteinExistence type="predicted"/>
<reference evidence="2 4" key="4">
    <citation type="submission" date="2022-12" db="EMBL/GenBank/DDBJ databases">
        <title>Genome analysis and biological profiling of marine Salinicoccus roseus MOSEL-ME25.</title>
        <authorList>
            <person name="Mirza F.T."/>
            <person name="Xie Y."/>
            <person name="Shinwari Z.K."/>
        </authorList>
    </citation>
    <scope>NUCLEOTIDE SEQUENCE [LARGE SCALE GENOMIC DNA]</scope>
    <source>
        <strain evidence="2 4">MOSEL-ME25</strain>
    </source>
</reference>
<reference evidence="2" key="3">
    <citation type="submission" date="2020-04" db="EMBL/GenBank/DDBJ databases">
        <authorList>
            <person name="Tanveer F."/>
            <person name="Xie Y."/>
            <person name="Shinwari Z.K."/>
        </authorList>
    </citation>
    <scope>NUCLEOTIDE SEQUENCE</scope>
    <source>
        <strain evidence="2">MOSEL-ME25</strain>
    </source>
</reference>
<evidence type="ECO:0000313" key="4">
    <source>
        <dbReference type="Proteomes" id="UP000527860"/>
    </source>
</evidence>
<comment type="caution">
    <text evidence="1">The sequence shown here is derived from an EMBL/GenBank/DDBJ whole genome shotgun (WGS) entry which is preliminary data.</text>
</comment>
<evidence type="ECO:0000313" key="3">
    <source>
        <dbReference type="Proteomes" id="UP000031546"/>
    </source>
</evidence>
<dbReference type="GeneID" id="77844233"/>
<dbReference type="Proteomes" id="UP000527860">
    <property type="component" value="Unassembled WGS sequence"/>
</dbReference>
<dbReference type="InterPro" id="IPR053158">
    <property type="entry name" value="CapK_Type1_Caps_Biosynth"/>
</dbReference>
<keyword evidence="4" id="KW-1185">Reference proteome</keyword>
<reference evidence="4" key="2">
    <citation type="submission" date="2020-04" db="EMBL/GenBank/DDBJ databases">
        <title>Genome analysis and biological profiling of marine Cellulosimicrobium funkei MOSEL-ME6.</title>
        <authorList>
            <person name="Tanveer F."/>
            <person name="Xie Y."/>
            <person name="Shinwari Z.K."/>
        </authorList>
    </citation>
    <scope>NUCLEOTIDE SEQUENCE [LARGE SCALE GENOMIC DNA]</scope>
    <source>
        <strain evidence="4">MOSEL-ME25</strain>
    </source>
</reference>
<accession>A0A0C2DN55</accession>
<dbReference type="PANTHER" id="PTHR36932">
    <property type="entry name" value="CAPSULAR POLYSACCHARIDE BIOSYNTHESIS PROTEIN"/>
    <property type="match status" value="1"/>
</dbReference>
<dbReference type="GO" id="GO:0016874">
    <property type="term" value="F:ligase activity"/>
    <property type="evidence" value="ECO:0007669"/>
    <property type="project" value="UniProtKB-KW"/>
</dbReference>
<reference evidence="1 3" key="1">
    <citation type="submission" date="2015-01" db="EMBL/GenBank/DDBJ databases">
        <title>Genome sequences of high lactate-tolerant strain Salinicoccus roseus W12 with industrial interest.</title>
        <authorList>
            <person name="Wang H."/>
            <person name="Yu B."/>
        </authorList>
    </citation>
    <scope>NUCLEOTIDE SEQUENCE [LARGE SCALE GENOMIC DNA]</scope>
    <source>
        <strain evidence="1 3">W12</strain>
    </source>
</reference>
<sequence>MFRGLMGTSTHTIYYKSPIFMQHAFTSAYGYKLKRERYNRLYRDALTRYVSGGFDREAKLVDFMAHLKNNIAAYADIDVDQDDILQSFMKLPMTTKSDLRYDLDSRSCKKGQIRFSGTSGTTGESLAVYDSEYDRADRMAYLDYIKFKNGVPPFSRRASFSGQDLTPPDHRDIIWRHNIPMNQVLYAANHLTQHNIGDVYQHLAKFKPFELDGFPSAIHMVAKYMLANGIKAPWEVKAIFPTAEILLPHVKMDIERAFGASVIDQYASGEGAPFIYGNGDGTYSIGHETGLFEFLRAGPHLYEMIVTSFINYATPIVRYKIGDHVEIDSNAEYLNTYNDEVQILKIFGRASDYLIGSRMNRVTSVGIARAVEGIEDQIAAFQFVQEDLKRFVVYLVVEDDYDDSADRLFKKRVVRRLGADSDIEYRYVDHIPREKNGKIRFIKNAVADAG</sequence>
<evidence type="ECO:0000313" key="2">
    <source>
        <dbReference type="EMBL" id="MDB0579464.1"/>
    </source>
</evidence>